<dbReference type="AlphaFoldDB" id="A0A854Q7P2"/>
<feature type="transmembrane region" description="Helical" evidence="2">
    <location>
        <begin position="281"/>
        <end position="303"/>
    </location>
</feature>
<evidence type="ECO:0000313" key="3">
    <source>
        <dbReference type="EMBL" id="OXG14386.1"/>
    </source>
</evidence>
<keyword evidence="2" id="KW-1133">Transmembrane helix</keyword>
<keyword evidence="2" id="KW-0472">Membrane</keyword>
<dbReference type="Proteomes" id="UP000199727">
    <property type="component" value="Unassembled WGS sequence"/>
</dbReference>
<feature type="transmembrane region" description="Helical" evidence="2">
    <location>
        <begin position="171"/>
        <end position="201"/>
    </location>
</feature>
<protein>
    <recommendedName>
        <fullName evidence="5">Dol-P-Glc:Glc(2)Man(9)GlcNAc(2)-PP-Dol alpha-1,2-glucosyltransferase</fullName>
    </recommendedName>
</protein>
<dbReference type="OrthoDB" id="2573394at2759"/>
<evidence type="ECO:0000256" key="1">
    <source>
        <dbReference type="SAM" id="MobiDB-lite"/>
    </source>
</evidence>
<accession>A0A854Q7P2</accession>
<sequence length="452" mass="51364">MYIFSISNTNNLLTAEMSEVTLKELATALPAFHFGWLNPHLDRGMTYVYPKYLLPLFFGTHLLVFCAVNIFHPYLYKEEIPHFNQVSHYARGDFEYHDESIHSSTLWHYAISTPFYLLGITPTLSALRLTCLSQALLLPAILTIVLAPTPFPTPFFPHRFANAFCEPKEYAVAIGLNSIGVLMASRFTPGISCLLGLLVLWRSVLKRRYWIGAGVAAVVGIMKAGVMVWTVFVLGWVAWGIAVTDRERKHRAYSYYPYLFTLVIWWSVWRQQNIPFDWSGIGDLYAFTQLIQPMLPVLVPYNALLLRKHFRWTLLWAFATLCTYVVSDNSRNRAGASIDQCLPLIILRLFLLFIGGTPEKSAPETEKGDGDEQSTRLAGRGLEAGEQVESDMSSEERRPPQTAGIAEEGQRRGQRLQPQNIKRIEIGWYTLINLVAGSLLLLIDARAHRYRN</sequence>
<gene>
    <name evidence="3" type="ORF">C361_05686</name>
</gene>
<proteinExistence type="predicted"/>
<feature type="compositionally biased region" description="Basic and acidic residues" evidence="1">
    <location>
        <begin position="361"/>
        <end position="374"/>
    </location>
</feature>
<evidence type="ECO:0000313" key="4">
    <source>
        <dbReference type="Proteomes" id="UP000199727"/>
    </source>
</evidence>
<organism evidence="3 4">
    <name type="scientific">Cryptococcus neoformans Tu259-1</name>
    <dbReference type="NCBI Taxonomy" id="1230072"/>
    <lineage>
        <taxon>Eukaryota</taxon>
        <taxon>Fungi</taxon>
        <taxon>Dikarya</taxon>
        <taxon>Basidiomycota</taxon>
        <taxon>Agaricomycotina</taxon>
        <taxon>Tremellomycetes</taxon>
        <taxon>Tremellales</taxon>
        <taxon>Cryptococcaceae</taxon>
        <taxon>Cryptococcus</taxon>
        <taxon>Cryptococcus neoformans species complex</taxon>
    </lineage>
</organism>
<dbReference type="EMBL" id="AMKT01000076">
    <property type="protein sequence ID" value="OXG14386.1"/>
    <property type="molecule type" value="Genomic_DNA"/>
</dbReference>
<evidence type="ECO:0008006" key="5">
    <source>
        <dbReference type="Google" id="ProtNLM"/>
    </source>
</evidence>
<evidence type="ECO:0000256" key="2">
    <source>
        <dbReference type="SAM" id="Phobius"/>
    </source>
</evidence>
<feature type="transmembrane region" description="Helical" evidence="2">
    <location>
        <begin position="426"/>
        <end position="443"/>
    </location>
</feature>
<feature type="transmembrane region" description="Helical" evidence="2">
    <location>
        <begin position="213"/>
        <end position="241"/>
    </location>
</feature>
<comment type="caution">
    <text evidence="3">The sequence shown here is derived from an EMBL/GenBank/DDBJ whole genome shotgun (WGS) entry which is preliminary data.</text>
</comment>
<name>A0A854Q7P2_CRYNE</name>
<feature type="transmembrane region" description="Helical" evidence="2">
    <location>
        <begin position="131"/>
        <end position="151"/>
    </location>
</feature>
<feature type="transmembrane region" description="Helical" evidence="2">
    <location>
        <begin position="253"/>
        <end position="269"/>
    </location>
</feature>
<feature type="transmembrane region" description="Helical" evidence="2">
    <location>
        <begin position="52"/>
        <end position="71"/>
    </location>
</feature>
<reference evidence="3 4" key="1">
    <citation type="submission" date="2017-06" db="EMBL/GenBank/DDBJ databases">
        <title>Global population genomics of the pathogenic fungus Cryptococcus neoformans var. grubii.</title>
        <authorList>
            <person name="Cuomo C."/>
            <person name="Litvintseva A."/>
            <person name="Chen Y."/>
            <person name="Young S."/>
            <person name="Zeng Q."/>
            <person name="Chapman S."/>
            <person name="Gujja S."/>
            <person name="Saif S."/>
            <person name="Birren B."/>
        </authorList>
    </citation>
    <scope>NUCLEOTIDE SEQUENCE [LARGE SCALE GENOMIC DNA]</scope>
    <source>
        <strain evidence="3 4">Tu259-1</strain>
    </source>
</reference>
<feature type="region of interest" description="Disordered" evidence="1">
    <location>
        <begin position="360"/>
        <end position="414"/>
    </location>
</feature>
<feature type="transmembrane region" description="Helical" evidence="2">
    <location>
        <begin position="106"/>
        <end position="124"/>
    </location>
</feature>
<keyword evidence="2" id="KW-0812">Transmembrane</keyword>